<evidence type="ECO:0000256" key="6">
    <source>
        <dbReference type="HAMAP-Rule" id="MF_01401"/>
    </source>
</evidence>
<evidence type="ECO:0000256" key="5">
    <source>
        <dbReference type="ARBA" id="ARBA00048782"/>
    </source>
</evidence>
<dbReference type="InterPro" id="IPR002579">
    <property type="entry name" value="Met_Sox_Rdtase_MsrB_dom"/>
</dbReference>
<evidence type="ECO:0000256" key="3">
    <source>
        <dbReference type="ARBA" id="ARBA00047806"/>
    </source>
</evidence>
<dbReference type="Proteomes" id="UP000028995">
    <property type="component" value="Unassembled WGS sequence"/>
</dbReference>
<evidence type="ECO:0000256" key="2">
    <source>
        <dbReference type="ARBA" id="ARBA00023268"/>
    </source>
</evidence>
<dbReference type="AlphaFoldDB" id="A0A087AC72"/>
<dbReference type="Gene3D" id="3.30.1060.10">
    <property type="entry name" value="Peptide methionine sulphoxide reductase MsrA"/>
    <property type="match status" value="1"/>
</dbReference>
<evidence type="ECO:0000256" key="4">
    <source>
        <dbReference type="ARBA" id="ARBA00048488"/>
    </source>
</evidence>
<dbReference type="NCBIfam" id="TIGR00401">
    <property type="entry name" value="msrA"/>
    <property type="match status" value="1"/>
</dbReference>
<dbReference type="GO" id="GO:0033744">
    <property type="term" value="F:L-methionine:thioredoxin-disulfide S-oxidoreductase activity"/>
    <property type="evidence" value="ECO:0007669"/>
    <property type="project" value="RHEA"/>
</dbReference>
<dbReference type="NCBIfam" id="TIGR00357">
    <property type="entry name" value="peptide-methionine (R)-S-oxide reductase MsrB"/>
    <property type="match status" value="1"/>
</dbReference>
<protein>
    <recommendedName>
        <fullName evidence="6">Peptide methionine sulfoxide reductase MsrA</fullName>
        <shortName evidence="6">Protein-methionine-S-oxide reductase</shortName>
        <ecNumber evidence="6">1.8.4.11</ecNumber>
    </recommendedName>
    <alternativeName>
        <fullName evidence="6">Peptide-methionine (S)-S-oxide reductase</fullName>
        <shortName evidence="6">Peptide Met(O) reductase</shortName>
    </alternativeName>
</protein>
<dbReference type="Pfam" id="PF01625">
    <property type="entry name" value="PMSR"/>
    <property type="match status" value="1"/>
</dbReference>
<dbReference type="InterPro" id="IPR036509">
    <property type="entry name" value="Met_Sox_Rdtase_MsrA_sf"/>
</dbReference>
<name>A0A087AC72_9BIFI</name>
<accession>A0A087AC72</accession>
<dbReference type="GO" id="GO:0033743">
    <property type="term" value="F:peptide-methionine (R)-S-oxide reductase activity"/>
    <property type="evidence" value="ECO:0007669"/>
    <property type="project" value="UniProtKB-EC"/>
</dbReference>
<dbReference type="PROSITE" id="PS51790">
    <property type="entry name" value="MSRB"/>
    <property type="match status" value="1"/>
</dbReference>
<keyword evidence="9" id="KW-1185">Reference proteome</keyword>
<dbReference type="eggNOG" id="COG0229">
    <property type="taxonomic scope" value="Bacteria"/>
</dbReference>
<sequence>MTKEQYIDPIRGTAYGSQDVAGAPHAAAGEGEPVVRAGQEEATPRVGTQTAYMAGGCFWGLERAMQNVDGVVDTAVGYAQSRTPNPTYRQVCSGATDAVETVRIDFDPTRVSLRTLTLLFLDVIDPFSVDRQGNDVGRQYRSGLYPSGEDTDEQRTVYEQALKDLERRVGETPAVEIEELRDFTPAEPEHQDYLLVNPNGYCHIPMDAINHMRERQRYIERIWELTPEQYAVTQRSATEPPFANAYDRLFDPGIYVDRVSGEPLFFSTDKIDSGCGWPSFSAPISQDAVRGVRDDSLPLHPRVEVRAVHSNSHLGHVFTDGPRERGGLRYCMNSAALRFVPRGRMAEEGYGDLVAALDERLRDPSSD</sequence>
<dbReference type="InterPro" id="IPR002569">
    <property type="entry name" value="Met_Sox_Rdtase_MsrA_dom"/>
</dbReference>
<comment type="function">
    <text evidence="6">Has an important function as a repair enzyme for proteins that have been inactivated by oxidation. Catalyzes the reversible oxidation-reduction of methionine sulfoxide in proteins to methionine.</text>
</comment>
<dbReference type="SUPFAM" id="SSF55068">
    <property type="entry name" value="Peptide methionine sulfoxide reductase"/>
    <property type="match status" value="1"/>
</dbReference>
<dbReference type="Pfam" id="PF01641">
    <property type="entry name" value="SelR"/>
    <property type="match status" value="1"/>
</dbReference>
<dbReference type="EMBL" id="JGYU01000010">
    <property type="protein sequence ID" value="KFI56372.1"/>
    <property type="molecule type" value="Genomic_DNA"/>
</dbReference>
<comment type="catalytic activity">
    <reaction evidence="5 6">
        <text>[thioredoxin]-disulfide + L-methionine + H2O = L-methionine (S)-S-oxide + [thioredoxin]-dithiol</text>
        <dbReference type="Rhea" id="RHEA:19993"/>
        <dbReference type="Rhea" id="RHEA-COMP:10698"/>
        <dbReference type="Rhea" id="RHEA-COMP:10700"/>
        <dbReference type="ChEBI" id="CHEBI:15377"/>
        <dbReference type="ChEBI" id="CHEBI:29950"/>
        <dbReference type="ChEBI" id="CHEBI:50058"/>
        <dbReference type="ChEBI" id="CHEBI:57844"/>
        <dbReference type="ChEBI" id="CHEBI:58772"/>
        <dbReference type="EC" id="1.8.4.11"/>
    </reaction>
</comment>
<evidence type="ECO:0000256" key="1">
    <source>
        <dbReference type="ARBA" id="ARBA00023002"/>
    </source>
</evidence>
<dbReference type="EC" id="1.8.4.11" evidence="6"/>
<evidence type="ECO:0000313" key="9">
    <source>
        <dbReference type="Proteomes" id="UP000028995"/>
    </source>
</evidence>
<comment type="caution">
    <text evidence="8">The sequence shown here is derived from an EMBL/GenBank/DDBJ whole genome shotgun (WGS) entry which is preliminary data.</text>
</comment>
<feature type="active site" evidence="6">
    <location>
        <position position="57"/>
    </location>
</feature>
<dbReference type="PANTHER" id="PTHR42799">
    <property type="entry name" value="MITOCHONDRIAL PEPTIDE METHIONINE SULFOXIDE REDUCTASE"/>
    <property type="match status" value="1"/>
</dbReference>
<keyword evidence="2" id="KW-0511">Multifunctional enzyme</keyword>
<feature type="domain" description="MsrB" evidence="7">
    <location>
        <begin position="218"/>
        <end position="342"/>
    </location>
</feature>
<reference evidence="8 9" key="1">
    <citation type="submission" date="2014-03" db="EMBL/GenBank/DDBJ databases">
        <title>Genomics of Bifidobacteria.</title>
        <authorList>
            <person name="Ventura M."/>
            <person name="Milani C."/>
            <person name="Lugli G.A."/>
        </authorList>
    </citation>
    <scope>NUCLEOTIDE SEQUENCE [LARGE SCALE GENOMIC DNA]</scope>
    <source>
        <strain evidence="8 9">LMG 10510</strain>
    </source>
</reference>
<comment type="catalytic activity">
    <reaction evidence="3 6">
        <text>L-methionyl-[protein] + [thioredoxin]-disulfide + H2O = L-methionyl-(S)-S-oxide-[protein] + [thioredoxin]-dithiol</text>
        <dbReference type="Rhea" id="RHEA:14217"/>
        <dbReference type="Rhea" id="RHEA-COMP:10698"/>
        <dbReference type="Rhea" id="RHEA-COMP:10700"/>
        <dbReference type="Rhea" id="RHEA-COMP:12313"/>
        <dbReference type="Rhea" id="RHEA-COMP:12315"/>
        <dbReference type="ChEBI" id="CHEBI:15377"/>
        <dbReference type="ChEBI" id="CHEBI:16044"/>
        <dbReference type="ChEBI" id="CHEBI:29950"/>
        <dbReference type="ChEBI" id="CHEBI:44120"/>
        <dbReference type="ChEBI" id="CHEBI:50058"/>
        <dbReference type="EC" id="1.8.4.11"/>
    </reaction>
</comment>
<gene>
    <name evidence="6" type="primary">msrA</name>
    <name evidence="8" type="ORF">BCHO_1484</name>
</gene>
<dbReference type="eggNOG" id="COG0225">
    <property type="taxonomic scope" value="Bacteria"/>
</dbReference>
<dbReference type="InterPro" id="IPR050162">
    <property type="entry name" value="MsrA_MetSO_reductase"/>
</dbReference>
<dbReference type="Gene3D" id="2.170.150.20">
    <property type="entry name" value="Peptide methionine sulfoxide reductase"/>
    <property type="match status" value="1"/>
</dbReference>
<comment type="catalytic activity">
    <reaction evidence="4">
        <text>L-methionyl-[protein] + [thioredoxin]-disulfide + H2O = L-methionyl-(R)-S-oxide-[protein] + [thioredoxin]-dithiol</text>
        <dbReference type="Rhea" id="RHEA:24164"/>
        <dbReference type="Rhea" id="RHEA-COMP:10698"/>
        <dbReference type="Rhea" id="RHEA-COMP:10700"/>
        <dbReference type="Rhea" id="RHEA-COMP:12313"/>
        <dbReference type="Rhea" id="RHEA-COMP:12314"/>
        <dbReference type="ChEBI" id="CHEBI:15377"/>
        <dbReference type="ChEBI" id="CHEBI:16044"/>
        <dbReference type="ChEBI" id="CHEBI:29950"/>
        <dbReference type="ChEBI" id="CHEBI:45764"/>
        <dbReference type="ChEBI" id="CHEBI:50058"/>
        <dbReference type="EC" id="1.8.4.12"/>
    </reaction>
</comment>
<proteinExistence type="inferred from homology"/>
<organism evidence="8 9">
    <name type="scientific">Bifidobacterium choerinum</name>
    <dbReference type="NCBI Taxonomy" id="35760"/>
    <lineage>
        <taxon>Bacteria</taxon>
        <taxon>Bacillati</taxon>
        <taxon>Actinomycetota</taxon>
        <taxon>Actinomycetes</taxon>
        <taxon>Bifidobacteriales</taxon>
        <taxon>Bifidobacteriaceae</taxon>
        <taxon>Bifidobacterium</taxon>
    </lineage>
</organism>
<dbReference type="HAMAP" id="MF_01401">
    <property type="entry name" value="MsrA"/>
    <property type="match status" value="1"/>
</dbReference>
<dbReference type="InterPro" id="IPR011057">
    <property type="entry name" value="Mss4-like_sf"/>
</dbReference>
<evidence type="ECO:0000259" key="7">
    <source>
        <dbReference type="PROSITE" id="PS51790"/>
    </source>
</evidence>
<evidence type="ECO:0000313" key="8">
    <source>
        <dbReference type="EMBL" id="KFI56372.1"/>
    </source>
</evidence>
<dbReference type="STRING" id="35760.BCHO_1484"/>
<dbReference type="GO" id="GO:0034599">
    <property type="term" value="P:cellular response to oxidative stress"/>
    <property type="evidence" value="ECO:0007669"/>
    <property type="project" value="TreeGrafter"/>
</dbReference>
<dbReference type="GO" id="GO:0005737">
    <property type="term" value="C:cytoplasm"/>
    <property type="evidence" value="ECO:0007669"/>
    <property type="project" value="TreeGrafter"/>
</dbReference>
<keyword evidence="1 6" id="KW-0560">Oxidoreductase</keyword>
<comment type="similarity">
    <text evidence="6">Belongs to the MsrA Met sulfoxide reductase family.</text>
</comment>
<dbReference type="PANTHER" id="PTHR42799:SF2">
    <property type="entry name" value="MITOCHONDRIAL PEPTIDE METHIONINE SULFOXIDE REDUCTASE"/>
    <property type="match status" value="1"/>
</dbReference>
<dbReference type="GO" id="GO:0008113">
    <property type="term" value="F:peptide-methionine (S)-S-oxide reductase activity"/>
    <property type="evidence" value="ECO:0007669"/>
    <property type="project" value="UniProtKB-UniRule"/>
</dbReference>
<dbReference type="SUPFAM" id="SSF51316">
    <property type="entry name" value="Mss4-like"/>
    <property type="match status" value="1"/>
</dbReference>